<feature type="transmembrane region" description="Helical" evidence="1">
    <location>
        <begin position="116"/>
        <end position="142"/>
    </location>
</feature>
<keyword evidence="1" id="KW-1133">Transmembrane helix</keyword>
<sequence>MTLAQKSGIHLVIIFIVVTLPVIVFEFMSAHQYHDFAFIGGITYFIYAFYLVFKIKNEYKKIILSGIWCGLLAFYIGIILIDISACILITLLITNLLFQAFLLIKNIKSKKRRVWMSYLINFIITVILSIFFSFVLLLALAASGMPSNHY</sequence>
<keyword evidence="3" id="KW-1185">Reference proteome</keyword>
<evidence type="ECO:0000256" key="1">
    <source>
        <dbReference type="SAM" id="Phobius"/>
    </source>
</evidence>
<proteinExistence type="predicted"/>
<evidence type="ECO:0000313" key="2">
    <source>
        <dbReference type="EMBL" id="PXY39132.1"/>
    </source>
</evidence>
<gene>
    <name evidence="2" type="ORF">DMB65_19325</name>
</gene>
<protein>
    <submittedName>
        <fullName evidence="2">Uncharacterized protein</fullName>
    </submittedName>
</protein>
<name>A0A2V4BKR5_9FLAO</name>
<feature type="transmembrane region" description="Helical" evidence="1">
    <location>
        <begin position="36"/>
        <end position="53"/>
    </location>
</feature>
<dbReference type="EMBL" id="QJHK01000024">
    <property type="protein sequence ID" value="PXY39132.1"/>
    <property type="molecule type" value="Genomic_DNA"/>
</dbReference>
<feature type="transmembrane region" description="Helical" evidence="1">
    <location>
        <begin position="87"/>
        <end position="104"/>
    </location>
</feature>
<organism evidence="2 3">
    <name type="scientific">Flavobacterium cheongpyeongense</name>
    <dbReference type="NCBI Taxonomy" id="2212651"/>
    <lineage>
        <taxon>Bacteria</taxon>
        <taxon>Pseudomonadati</taxon>
        <taxon>Bacteroidota</taxon>
        <taxon>Flavobacteriia</taxon>
        <taxon>Flavobacteriales</taxon>
        <taxon>Flavobacteriaceae</taxon>
        <taxon>Flavobacterium</taxon>
    </lineage>
</organism>
<keyword evidence="1" id="KW-0812">Transmembrane</keyword>
<evidence type="ECO:0000313" key="3">
    <source>
        <dbReference type="Proteomes" id="UP000247903"/>
    </source>
</evidence>
<comment type="caution">
    <text evidence="2">The sequence shown here is derived from an EMBL/GenBank/DDBJ whole genome shotgun (WGS) entry which is preliminary data.</text>
</comment>
<accession>A0A2V4BKR5</accession>
<feature type="transmembrane region" description="Helical" evidence="1">
    <location>
        <begin position="12"/>
        <end position="30"/>
    </location>
</feature>
<keyword evidence="1" id="KW-0472">Membrane</keyword>
<feature type="transmembrane region" description="Helical" evidence="1">
    <location>
        <begin position="62"/>
        <end position="81"/>
    </location>
</feature>
<dbReference type="Proteomes" id="UP000247903">
    <property type="component" value="Unassembled WGS sequence"/>
</dbReference>
<reference evidence="2 3" key="1">
    <citation type="submission" date="2018-05" db="EMBL/GenBank/DDBJ databases">
        <title>Flavobacterium sp. strain IMCC34759, incomplete genome.</title>
        <authorList>
            <person name="Joung Y."/>
            <person name="Cho J."/>
        </authorList>
    </citation>
    <scope>NUCLEOTIDE SEQUENCE [LARGE SCALE GENOMIC DNA]</scope>
    <source>
        <strain evidence="2 3">IMCC34759</strain>
    </source>
</reference>
<dbReference type="AlphaFoldDB" id="A0A2V4BKR5"/>